<dbReference type="VEuPathDB" id="TriTrypDB:Tc_MARK_3200"/>
<dbReference type="InterPro" id="IPR002073">
    <property type="entry name" value="PDEase_catalytic_dom"/>
</dbReference>
<dbReference type="GO" id="GO:0004114">
    <property type="term" value="F:3',5'-cyclic-nucleotide phosphodiesterase activity"/>
    <property type="evidence" value="ECO:0007669"/>
    <property type="project" value="InterPro"/>
</dbReference>
<dbReference type="EC" id="3.1.4.-" evidence="6"/>
<dbReference type="VEuPathDB" id="TriTrypDB:BCY84_15244"/>
<feature type="binding site" evidence="4">
    <location>
        <position position="469"/>
    </location>
    <ligand>
        <name>AMP</name>
        <dbReference type="ChEBI" id="CHEBI:456215"/>
    </ligand>
</feature>
<evidence type="ECO:0000256" key="4">
    <source>
        <dbReference type="PIRSR" id="PIRSR623088-2"/>
    </source>
</evidence>
<sequence length="677" mass="76042">MGCGATRDVNPLPPPDVDFRSGGQLLKLDGSLKASGGKEPLMRMPGKDKYIKESGAVVMDDRQKSEGGGGNRASVGMLILFCAPGTDELVISYRENSSGVIYAKRMTDKELLASKDAAGIRVSWGIFFKSLASDVLNNRAVVRYSTSTSKDVHFNILSRKDRGVKYDYTCELVMVSGLGASAEQNAIVEYFVEPMTRMLQVRRRVSAGSNRGDALGKLECDHVVKKAALRRYKARLKELLNTVKPLREEASIISEKTMNLLLEAKSLESKLQMMRGGIGDEQPLDILYGKGGAQYFQHVPQAEFYYPKEEKVDQGILACIRAAFPLFPGATLDGIMTVLDRPELQSLLNDFSRPLVRDMFDVFSGLDRWDYNVIELEIITNGNALFYTTYVLLYKLDLVAQFHLDDTVLQQFLLGVQAGYHPNPYHNSMHAADVTHINYYIMMIAGLKEKCHLSKEKVLAGVIAGAIHDFDHPGLNNNFHTKTNAYLSTLYNDRSILENHHIACIFELILHPAYNVFAPLSNEQMHVVRETMIGMVLATDMGNHGNLLRKFKLRMAETTDWHTEKEDVLLALSMSIKMADISNCARPKYIYAEWARNISREFYNQGDAEAACGLPISPFMDRKRKMADFPKGQISFMTYIVVPMVEAISEFLPSLCFALQHCNENKDAWQSFIEEHT</sequence>
<feature type="binding site" evidence="4">
    <location>
        <begin position="426"/>
        <end position="430"/>
    </location>
    <ligand>
        <name>AMP</name>
        <dbReference type="ChEBI" id="CHEBI:456215"/>
    </ligand>
</feature>
<gene>
    <name evidence="9" type="ORF">C4B63_23g195</name>
</gene>
<dbReference type="VEuPathDB" id="TriTrypDB:TCDM_00272"/>
<feature type="active site" description="Proton donor" evidence="3">
    <location>
        <position position="426"/>
    </location>
</feature>
<dbReference type="AlphaFoldDB" id="A0A2V2VFJ0"/>
<comment type="cofactor">
    <cofactor evidence="6">
        <name>a divalent metal cation</name>
        <dbReference type="ChEBI" id="CHEBI:60240"/>
    </cofactor>
    <text evidence="6">Binds 2 divalent metal cations per subunit. Site 1 may preferentially bind zinc ions, while site 2 has a preference for magnesium and/or manganese ions.</text>
</comment>
<evidence type="ECO:0000256" key="7">
    <source>
        <dbReference type="SAM" id="MobiDB-lite"/>
    </source>
</evidence>
<keyword evidence="2 6" id="KW-0378">Hydrolase</keyword>
<dbReference type="VEuPathDB" id="TriTrypDB:TCSYLVIO_004412"/>
<dbReference type="InterPro" id="IPR023174">
    <property type="entry name" value="PDEase_CS"/>
</dbReference>
<evidence type="ECO:0000313" key="9">
    <source>
        <dbReference type="EMBL" id="PWU95199.1"/>
    </source>
</evidence>
<dbReference type="VEuPathDB" id="TriTrypDB:ECC02_001751"/>
<keyword evidence="1 5" id="KW-0479">Metal-binding</keyword>
<comment type="similarity">
    <text evidence="6">Belongs to the cyclic nucleotide phosphodiesterase family.</text>
</comment>
<dbReference type="InterPro" id="IPR036971">
    <property type="entry name" value="PDEase_catalytic_dom_sf"/>
</dbReference>
<proteinExistence type="inferred from homology"/>
<dbReference type="InterPro" id="IPR023088">
    <property type="entry name" value="PDEase"/>
</dbReference>
<evidence type="ECO:0000256" key="3">
    <source>
        <dbReference type="PIRSR" id="PIRSR623088-1"/>
    </source>
</evidence>
<evidence type="ECO:0000313" key="10">
    <source>
        <dbReference type="Proteomes" id="UP000246121"/>
    </source>
</evidence>
<dbReference type="PROSITE" id="PS51845">
    <property type="entry name" value="PDEASE_I_2"/>
    <property type="match status" value="1"/>
</dbReference>
<dbReference type="SUPFAM" id="SSF109604">
    <property type="entry name" value="HD-domain/PDEase-like"/>
    <property type="match status" value="1"/>
</dbReference>
<dbReference type="InterPro" id="IPR003607">
    <property type="entry name" value="HD/PDEase_dom"/>
</dbReference>
<feature type="binding site" evidence="4">
    <location>
        <position position="580"/>
    </location>
    <ligand>
        <name>AMP</name>
        <dbReference type="ChEBI" id="CHEBI:456215"/>
    </ligand>
</feature>
<dbReference type="PANTHER" id="PTHR11347">
    <property type="entry name" value="CYCLIC NUCLEOTIDE PHOSPHODIESTERASE"/>
    <property type="match status" value="1"/>
</dbReference>
<feature type="binding site" evidence="5">
    <location>
        <position position="430"/>
    </location>
    <ligand>
        <name>Zn(2+)</name>
        <dbReference type="ChEBI" id="CHEBI:29105"/>
        <label>1</label>
    </ligand>
</feature>
<dbReference type="VEuPathDB" id="TriTrypDB:C4B63_23g195"/>
<feature type="binding site" evidence="4">
    <location>
        <position position="633"/>
    </location>
    <ligand>
        <name>AMP</name>
        <dbReference type="ChEBI" id="CHEBI:456215"/>
    </ligand>
</feature>
<dbReference type="Pfam" id="PF00233">
    <property type="entry name" value="PDEase_I"/>
    <property type="match status" value="1"/>
</dbReference>
<organism evidence="9 10">
    <name type="scientific">Trypanosoma cruzi</name>
    <dbReference type="NCBI Taxonomy" id="5693"/>
    <lineage>
        <taxon>Eukaryota</taxon>
        <taxon>Discoba</taxon>
        <taxon>Euglenozoa</taxon>
        <taxon>Kinetoplastea</taxon>
        <taxon>Metakinetoplastina</taxon>
        <taxon>Trypanosomatida</taxon>
        <taxon>Trypanosomatidae</taxon>
        <taxon>Trypanosoma</taxon>
        <taxon>Schizotrypanum</taxon>
    </lineage>
</organism>
<evidence type="ECO:0000256" key="1">
    <source>
        <dbReference type="ARBA" id="ARBA00022723"/>
    </source>
</evidence>
<reference evidence="9 10" key="1">
    <citation type="journal article" date="2018" name="Microb. Genom.">
        <title>Expanding an expanded genome: long-read sequencing of Trypanosoma cruzi.</title>
        <authorList>
            <person name="Berna L."/>
            <person name="Rodriguez M."/>
            <person name="Chiribao M.L."/>
            <person name="Parodi-Talice A."/>
            <person name="Pita S."/>
            <person name="Rijo G."/>
            <person name="Alvarez-Valin F."/>
            <person name="Robello C."/>
        </authorList>
    </citation>
    <scope>NUCLEOTIDE SEQUENCE [LARGE SCALE GENOMIC DNA]</scope>
    <source>
        <strain evidence="9 10">Dm28c</strain>
    </source>
</reference>
<dbReference type="VEuPathDB" id="TriTrypDB:TcG_00810"/>
<evidence type="ECO:0000259" key="8">
    <source>
        <dbReference type="PROSITE" id="PS51845"/>
    </source>
</evidence>
<dbReference type="GO" id="GO:0046872">
    <property type="term" value="F:metal ion binding"/>
    <property type="evidence" value="ECO:0007669"/>
    <property type="project" value="UniProtKB-KW"/>
</dbReference>
<evidence type="ECO:0000256" key="6">
    <source>
        <dbReference type="RuleBase" id="RU363067"/>
    </source>
</evidence>
<feature type="binding site" evidence="5">
    <location>
        <position position="469"/>
    </location>
    <ligand>
        <name>Zn(2+)</name>
        <dbReference type="ChEBI" id="CHEBI:29105"/>
        <label>1</label>
    </ligand>
</feature>
<dbReference type="PRINTS" id="PR00387">
    <property type="entry name" value="PDIESTERASE1"/>
</dbReference>
<feature type="domain" description="PDEase" evidence="8">
    <location>
        <begin position="337"/>
        <end position="676"/>
    </location>
</feature>
<dbReference type="CDD" id="cd00077">
    <property type="entry name" value="HDc"/>
    <property type="match status" value="1"/>
</dbReference>
<feature type="binding site" evidence="5">
    <location>
        <position position="468"/>
    </location>
    <ligand>
        <name>Zn(2+)</name>
        <dbReference type="ChEBI" id="CHEBI:29105"/>
        <label>1</label>
    </ligand>
</feature>
<dbReference type="Proteomes" id="UP000246121">
    <property type="component" value="Unassembled WGS sequence"/>
</dbReference>
<accession>A0A2V2VFJ0</accession>
<evidence type="ECO:0000256" key="5">
    <source>
        <dbReference type="PIRSR" id="PIRSR623088-3"/>
    </source>
</evidence>
<dbReference type="Gene3D" id="1.10.1300.10">
    <property type="entry name" value="3'5'-cyclic nucleotide phosphodiesterase, catalytic domain"/>
    <property type="match status" value="1"/>
</dbReference>
<dbReference type="VEuPathDB" id="TriTrypDB:TcCLB.510323.50"/>
<feature type="binding site" evidence="5">
    <location>
        <position position="580"/>
    </location>
    <ligand>
        <name>Zn(2+)</name>
        <dbReference type="ChEBI" id="CHEBI:29105"/>
        <label>1</label>
    </ligand>
</feature>
<dbReference type="VEuPathDB" id="TriTrypDB:C3747_14g21"/>
<dbReference type="PROSITE" id="PS00126">
    <property type="entry name" value="PDEASE_I_1"/>
    <property type="match status" value="1"/>
</dbReference>
<feature type="region of interest" description="Disordered" evidence="7">
    <location>
        <begin position="1"/>
        <end position="20"/>
    </location>
</feature>
<dbReference type="GO" id="GO:0007165">
    <property type="term" value="P:signal transduction"/>
    <property type="evidence" value="ECO:0007669"/>
    <property type="project" value="InterPro"/>
</dbReference>
<dbReference type="VEuPathDB" id="TriTrypDB:TcBrA4_0130060"/>
<dbReference type="VEuPathDB" id="TriTrypDB:TcCL_NonESM06207"/>
<name>A0A2V2VFJ0_TRYCR</name>
<evidence type="ECO:0000256" key="2">
    <source>
        <dbReference type="ARBA" id="ARBA00022801"/>
    </source>
</evidence>
<feature type="binding site" evidence="5">
    <location>
        <position position="469"/>
    </location>
    <ligand>
        <name>Zn(2+)</name>
        <dbReference type="ChEBI" id="CHEBI:29105"/>
        <label>2</label>
    </ligand>
</feature>
<comment type="caution">
    <text evidence="9">The sequence shown here is derived from an EMBL/GenBank/DDBJ whole genome shotgun (WGS) entry which is preliminary data.</text>
</comment>
<protein>
    <recommendedName>
        <fullName evidence="6">Phosphodiesterase</fullName>
        <ecNumber evidence="6">3.1.4.-</ecNumber>
    </recommendedName>
</protein>
<dbReference type="VEuPathDB" id="TriTrypDB:TcCLB.508153.260"/>
<dbReference type="EMBL" id="PRFA01000023">
    <property type="protein sequence ID" value="PWU95199.1"/>
    <property type="molecule type" value="Genomic_DNA"/>
</dbReference>
<dbReference type="OrthoDB" id="546632at2759"/>